<keyword evidence="4 9" id="KW-0862">Zinc</keyword>
<dbReference type="GO" id="GO:0004000">
    <property type="term" value="F:adenosine deaminase activity"/>
    <property type="evidence" value="ECO:0007669"/>
    <property type="project" value="UniProtKB-UniRule"/>
</dbReference>
<gene>
    <name evidence="9" type="primary">add</name>
    <name evidence="11" type="ORF">ETU37_07315</name>
</gene>
<dbReference type="PANTHER" id="PTHR11409:SF43">
    <property type="entry name" value="ADENOSINE DEAMINASE"/>
    <property type="match status" value="1"/>
</dbReference>
<evidence type="ECO:0000256" key="4">
    <source>
        <dbReference type="ARBA" id="ARBA00022833"/>
    </source>
</evidence>
<evidence type="ECO:0000256" key="9">
    <source>
        <dbReference type="HAMAP-Rule" id="MF_00540"/>
    </source>
</evidence>
<dbReference type="SUPFAM" id="SSF51556">
    <property type="entry name" value="Metallo-dependent hydrolases"/>
    <property type="match status" value="1"/>
</dbReference>
<organism evidence="11 12">
    <name type="scientific">Nocardioides iriomotensis</name>
    <dbReference type="NCBI Taxonomy" id="715784"/>
    <lineage>
        <taxon>Bacteria</taxon>
        <taxon>Bacillati</taxon>
        <taxon>Actinomycetota</taxon>
        <taxon>Actinomycetes</taxon>
        <taxon>Propionibacteriales</taxon>
        <taxon>Nocardioidaceae</taxon>
        <taxon>Nocardioides</taxon>
    </lineage>
</organism>
<comment type="cofactor">
    <cofactor evidence="9">
        <name>Zn(2+)</name>
        <dbReference type="ChEBI" id="CHEBI:29105"/>
    </cofactor>
    <text evidence="9">Binds 1 zinc ion per subunit.</text>
</comment>
<dbReference type="PANTHER" id="PTHR11409">
    <property type="entry name" value="ADENOSINE DEAMINASE"/>
    <property type="match status" value="1"/>
</dbReference>
<feature type="site" description="Important for catalytic activity" evidence="9">
    <location>
        <position position="229"/>
    </location>
</feature>
<comment type="similarity">
    <text evidence="9">Belongs to the metallo-dependent hydrolases superfamily. Adenosine and AMP deaminases family. Adenosine deaminase subfamily.</text>
</comment>
<evidence type="ECO:0000256" key="6">
    <source>
        <dbReference type="ARBA" id="ARBA00031852"/>
    </source>
</evidence>
<dbReference type="Gene3D" id="3.20.20.140">
    <property type="entry name" value="Metal-dependent hydrolases"/>
    <property type="match status" value="1"/>
</dbReference>
<dbReference type="AlphaFoldDB" id="A0A4Q5J5M3"/>
<feature type="binding site" evidence="9">
    <location>
        <position position="22"/>
    </location>
    <ligand>
        <name>substrate</name>
    </ligand>
</feature>
<evidence type="ECO:0000259" key="10">
    <source>
        <dbReference type="Pfam" id="PF00962"/>
    </source>
</evidence>
<comment type="function">
    <text evidence="9">Catalyzes the hydrolytic deamination of adenosine and 2-deoxyadenosine.</text>
</comment>
<dbReference type="GO" id="GO:0008270">
    <property type="term" value="F:zinc ion binding"/>
    <property type="evidence" value="ECO:0007669"/>
    <property type="project" value="UniProtKB-UniRule"/>
</dbReference>
<keyword evidence="3 9" id="KW-0378">Hydrolase</keyword>
<feature type="binding site" evidence="9">
    <location>
        <position position="18"/>
    </location>
    <ligand>
        <name>Zn(2+)</name>
        <dbReference type="ChEBI" id="CHEBI:29105"/>
        <note>catalytic</note>
    </ligand>
</feature>
<dbReference type="InterPro" id="IPR032466">
    <property type="entry name" value="Metal_Hydrolase"/>
</dbReference>
<dbReference type="GO" id="GO:0046103">
    <property type="term" value="P:inosine biosynthetic process"/>
    <property type="evidence" value="ECO:0007669"/>
    <property type="project" value="TreeGrafter"/>
</dbReference>
<dbReference type="Proteomes" id="UP000291189">
    <property type="component" value="Unassembled WGS sequence"/>
</dbReference>
<dbReference type="InterPro" id="IPR001365">
    <property type="entry name" value="A_deaminase_dom"/>
</dbReference>
<evidence type="ECO:0000256" key="2">
    <source>
        <dbReference type="ARBA" id="ARBA00022723"/>
    </source>
</evidence>
<dbReference type="InterPro" id="IPR006330">
    <property type="entry name" value="Ado/ade_deaminase"/>
</dbReference>
<feature type="binding site" evidence="9">
    <location>
        <position position="205"/>
    </location>
    <ligand>
        <name>Zn(2+)</name>
        <dbReference type="ChEBI" id="CHEBI:29105"/>
        <note>catalytic</note>
    </ligand>
</feature>
<dbReference type="GO" id="GO:0046936">
    <property type="term" value="F:2'-deoxyadenosine deaminase activity"/>
    <property type="evidence" value="ECO:0007669"/>
    <property type="project" value="RHEA"/>
</dbReference>
<dbReference type="HAMAP" id="MF_00540">
    <property type="entry name" value="A_deaminase"/>
    <property type="match status" value="1"/>
</dbReference>
<sequence length="361" mass="39678">MSEPIGERIRRAPKVLLHDHLDGGLRPQTIIDLAPEGHVLPATEADALRQWFEDSASSGSLERYLETFDHTVAVMQTADNLRRVARECVEDLAADGVVYAEVRYAPEQHLDGGLSLTEVVEAVRDGFAEGEAAAEADGSPITVRQLLTAMRHQARSMEIAELAVGYRDDGVVGFDIAGAEAGFPPTRHLDAFEYLQRENAHFTIHAGEAFGLPSIWQAIQWCGADRLGHGVRIIDDVTRQPDGSVQLGRLASYVRDKRIPLEMCPSSNIQTGAAASIAEHPIGLLKDLRFRVTVNTDNRLMSGTSLSRELELLVDAFGYDFADLRWFAINAMKSAFLPFDERLAIIDEVIKPAYAVLATMS</sequence>
<dbReference type="EMBL" id="SDPU01000020">
    <property type="protein sequence ID" value="RYU12775.1"/>
    <property type="molecule type" value="Genomic_DNA"/>
</dbReference>
<comment type="caution">
    <text evidence="9">Lacks conserved residue(s) required for the propagation of feature annotation.</text>
</comment>
<evidence type="ECO:0000313" key="12">
    <source>
        <dbReference type="Proteomes" id="UP000291189"/>
    </source>
</evidence>
<evidence type="ECO:0000256" key="7">
    <source>
        <dbReference type="ARBA" id="ARBA00047989"/>
    </source>
</evidence>
<keyword evidence="5 9" id="KW-0546">Nucleotide metabolism</keyword>
<dbReference type="EC" id="3.5.4.4" evidence="1 9"/>
<comment type="catalytic activity">
    <reaction evidence="8">
        <text>2'-deoxyadenosine + H2O + H(+) = 2'-deoxyinosine + NH4(+)</text>
        <dbReference type="Rhea" id="RHEA:28190"/>
        <dbReference type="ChEBI" id="CHEBI:15377"/>
        <dbReference type="ChEBI" id="CHEBI:15378"/>
        <dbReference type="ChEBI" id="CHEBI:17256"/>
        <dbReference type="ChEBI" id="CHEBI:28938"/>
        <dbReference type="ChEBI" id="CHEBI:28997"/>
        <dbReference type="EC" id="3.5.4.4"/>
    </reaction>
    <physiologicalReaction direction="left-to-right" evidence="8">
        <dbReference type="Rhea" id="RHEA:28191"/>
    </physiologicalReaction>
</comment>
<protein>
    <recommendedName>
        <fullName evidence="1 9">Adenosine deaminase</fullName>
        <ecNumber evidence="1 9">3.5.4.4</ecNumber>
    </recommendedName>
    <alternativeName>
        <fullName evidence="6 9">Adenosine aminohydrolase</fullName>
    </alternativeName>
</protein>
<dbReference type="OrthoDB" id="9779574at2"/>
<dbReference type="GO" id="GO:0006154">
    <property type="term" value="P:adenosine catabolic process"/>
    <property type="evidence" value="ECO:0007669"/>
    <property type="project" value="TreeGrafter"/>
</dbReference>
<proteinExistence type="inferred from homology"/>
<dbReference type="Pfam" id="PF00962">
    <property type="entry name" value="A_deaminase"/>
    <property type="match status" value="1"/>
</dbReference>
<feature type="binding site" evidence="9">
    <location>
        <position position="178"/>
    </location>
    <ligand>
        <name>substrate</name>
    </ligand>
</feature>
<dbReference type="RefSeq" id="WP_129986594.1">
    <property type="nucleotide sequence ID" value="NZ_SDPU01000020.1"/>
</dbReference>
<evidence type="ECO:0000256" key="3">
    <source>
        <dbReference type="ARBA" id="ARBA00022801"/>
    </source>
</evidence>
<evidence type="ECO:0000313" key="11">
    <source>
        <dbReference type="EMBL" id="RYU12775.1"/>
    </source>
</evidence>
<feature type="active site" description="Proton donor" evidence="9">
    <location>
        <position position="208"/>
    </location>
</feature>
<dbReference type="GO" id="GO:0009117">
    <property type="term" value="P:nucleotide metabolic process"/>
    <property type="evidence" value="ECO:0007669"/>
    <property type="project" value="UniProtKB-KW"/>
</dbReference>
<accession>A0A4Q5J5M3</accession>
<evidence type="ECO:0000256" key="8">
    <source>
        <dbReference type="ARBA" id="ARBA00049213"/>
    </source>
</evidence>
<dbReference type="GO" id="GO:0005829">
    <property type="term" value="C:cytosol"/>
    <property type="evidence" value="ECO:0007669"/>
    <property type="project" value="TreeGrafter"/>
</dbReference>
<keyword evidence="2 9" id="KW-0479">Metal-binding</keyword>
<feature type="binding site" evidence="9">
    <location>
        <position position="20"/>
    </location>
    <ligand>
        <name>Zn(2+)</name>
        <dbReference type="ChEBI" id="CHEBI:29105"/>
        <note>catalytic</note>
    </ligand>
</feature>
<reference evidence="11 12" key="1">
    <citation type="submission" date="2019-01" db="EMBL/GenBank/DDBJ databases">
        <title>Nocardioides guangzhouensis sp. nov., an actinobacterium isolated from soil.</title>
        <authorList>
            <person name="Fu Y."/>
            <person name="Cai Y."/>
            <person name="Lin Z."/>
            <person name="Chen P."/>
        </authorList>
    </citation>
    <scope>NUCLEOTIDE SEQUENCE [LARGE SCALE GENOMIC DNA]</scope>
    <source>
        <strain evidence="11 12">NBRC 105384</strain>
    </source>
</reference>
<feature type="binding site" evidence="9">
    <location>
        <position position="20"/>
    </location>
    <ligand>
        <name>substrate</name>
    </ligand>
</feature>
<keyword evidence="12" id="KW-1185">Reference proteome</keyword>
<name>A0A4Q5J5M3_9ACTN</name>
<dbReference type="GO" id="GO:0009168">
    <property type="term" value="P:purine ribonucleoside monophosphate biosynthetic process"/>
    <property type="evidence" value="ECO:0007669"/>
    <property type="project" value="UniProtKB-UniRule"/>
</dbReference>
<dbReference type="FunFam" id="3.20.20.140:FF:000020">
    <property type="entry name" value="Adenosine deaminase"/>
    <property type="match status" value="1"/>
</dbReference>
<dbReference type="NCBIfam" id="TIGR01430">
    <property type="entry name" value="aden_deam"/>
    <property type="match status" value="1"/>
</dbReference>
<evidence type="ECO:0000256" key="1">
    <source>
        <dbReference type="ARBA" id="ARBA00012784"/>
    </source>
</evidence>
<comment type="caution">
    <text evidence="11">The sequence shown here is derived from an EMBL/GenBank/DDBJ whole genome shotgun (WGS) entry which is preliminary data.</text>
</comment>
<evidence type="ECO:0000256" key="5">
    <source>
        <dbReference type="ARBA" id="ARBA00023080"/>
    </source>
</evidence>
<dbReference type="InterPro" id="IPR028893">
    <property type="entry name" value="A_deaminase"/>
</dbReference>
<feature type="domain" description="Adenosine deaminase" evidence="10">
    <location>
        <begin position="13"/>
        <end position="351"/>
    </location>
</feature>
<dbReference type="GO" id="GO:0043103">
    <property type="term" value="P:hypoxanthine salvage"/>
    <property type="evidence" value="ECO:0007669"/>
    <property type="project" value="TreeGrafter"/>
</dbReference>
<comment type="catalytic activity">
    <reaction evidence="7">
        <text>adenosine + H2O + H(+) = inosine + NH4(+)</text>
        <dbReference type="Rhea" id="RHEA:24408"/>
        <dbReference type="ChEBI" id="CHEBI:15377"/>
        <dbReference type="ChEBI" id="CHEBI:15378"/>
        <dbReference type="ChEBI" id="CHEBI:16335"/>
        <dbReference type="ChEBI" id="CHEBI:17596"/>
        <dbReference type="ChEBI" id="CHEBI:28938"/>
        <dbReference type="EC" id="3.5.4.4"/>
    </reaction>
    <physiologicalReaction direction="left-to-right" evidence="7">
        <dbReference type="Rhea" id="RHEA:24409"/>
    </physiologicalReaction>
</comment>
<dbReference type="NCBIfam" id="NF006847">
    <property type="entry name" value="PRK09358.1-2"/>
    <property type="match status" value="1"/>
</dbReference>
<feature type="binding site" evidence="9">
    <location>
        <position position="297"/>
    </location>
    <ligand>
        <name>Zn(2+)</name>
        <dbReference type="ChEBI" id="CHEBI:29105"/>
        <note>catalytic</note>
    </ligand>
</feature>